<dbReference type="AlphaFoldDB" id="A0A5N6ZWZ8"/>
<sequence>MVMMTDSSSADSSTERESAIKMTDSEIAQVEWQLNQPEQRVDSADAPLDTPDDISSSPASEPEPKRCKAEEEHQVEYQQSATVSFLVDGRSIPITISTGEARDESPCLLVGLLPDVPTHPPLGPPTGEFAGPSHGNDTHPATPSADVLPIVPPHAPPDESDAAFGADPNGGANEPANHPLNLAISVDSLYRGAYNENPLQFPVGIYIRDDPDPLKCRLVTMGFNALGRPIRNVLKHNITGQVVPMNGTTRKRFRGSSMRPVEISYFAEVPAAQGAEAVKSWVFDQLESQGITEQLNWRNYEVMCTEPYRRILSRDRINRLANCGFLVPLFTGDEADKKADNFLRSIQRLNDEFIAAVKKTQCDNDAVNEHNPFKFQELYAEMVFLKDKLDAVLDGELFQWSCANIAHERDQVLADALEGKESADILSSTLTDKDFHG</sequence>
<dbReference type="Proteomes" id="UP000326268">
    <property type="component" value="Unassembled WGS sequence"/>
</dbReference>
<dbReference type="EMBL" id="ML737735">
    <property type="protein sequence ID" value="KAE8361449.1"/>
    <property type="molecule type" value="Genomic_DNA"/>
</dbReference>
<proteinExistence type="predicted"/>
<reference evidence="2 3" key="1">
    <citation type="submission" date="2019-04" db="EMBL/GenBank/DDBJ databases">
        <title>Friends and foes A comparative genomics studyof 23 Aspergillus species from section Flavi.</title>
        <authorList>
            <consortium name="DOE Joint Genome Institute"/>
            <person name="Kjaerbolling I."/>
            <person name="Vesth T."/>
            <person name="Frisvad J.C."/>
            <person name="Nybo J.L."/>
            <person name="Theobald S."/>
            <person name="Kildgaard S."/>
            <person name="Isbrandt T."/>
            <person name="Kuo A."/>
            <person name="Sato A."/>
            <person name="Lyhne E.K."/>
            <person name="Kogle M.E."/>
            <person name="Wiebenga A."/>
            <person name="Kun R.S."/>
            <person name="Lubbers R.J."/>
            <person name="Makela M.R."/>
            <person name="Barry K."/>
            <person name="Chovatia M."/>
            <person name="Clum A."/>
            <person name="Daum C."/>
            <person name="Haridas S."/>
            <person name="He G."/>
            <person name="LaButti K."/>
            <person name="Lipzen A."/>
            <person name="Mondo S."/>
            <person name="Riley R."/>
            <person name="Salamov A."/>
            <person name="Simmons B.A."/>
            <person name="Magnuson J.K."/>
            <person name="Henrissat B."/>
            <person name="Mortensen U.H."/>
            <person name="Larsen T.O."/>
            <person name="Devries R.P."/>
            <person name="Grigoriev I.V."/>
            <person name="Machida M."/>
            <person name="Baker S.E."/>
            <person name="Andersen M.R."/>
        </authorList>
    </citation>
    <scope>NUCLEOTIDE SEQUENCE [LARGE SCALE GENOMIC DNA]</scope>
    <source>
        <strain evidence="2 3">CBS 763.97</strain>
    </source>
</reference>
<evidence type="ECO:0000256" key="1">
    <source>
        <dbReference type="SAM" id="MobiDB-lite"/>
    </source>
</evidence>
<keyword evidence="3" id="KW-1185">Reference proteome</keyword>
<organism evidence="2 3">
    <name type="scientific">Aspergillus caelatus</name>
    <dbReference type="NCBI Taxonomy" id="61420"/>
    <lineage>
        <taxon>Eukaryota</taxon>
        <taxon>Fungi</taxon>
        <taxon>Dikarya</taxon>
        <taxon>Ascomycota</taxon>
        <taxon>Pezizomycotina</taxon>
        <taxon>Eurotiomycetes</taxon>
        <taxon>Eurotiomycetidae</taxon>
        <taxon>Eurotiales</taxon>
        <taxon>Aspergillaceae</taxon>
        <taxon>Aspergillus</taxon>
        <taxon>Aspergillus subgen. Circumdati</taxon>
    </lineage>
</organism>
<name>A0A5N6ZWZ8_9EURO</name>
<dbReference type="GeneID" id="43660660"/>
<feature type="region of interest" description="Disordered" evidence="1">
    <location>
        <begin position="1"/>
        <end position="70"/>
    </location>
</feature>
<dbReference type="RefSeq" id="XP_031924530.1">
    <property type="nucleotide sequence ID" value="XM_032076214.1"/>
</dbReference>
<feature type="region of interest" description="Disordered" evidence="1">
    <location>
        <begin position="120"/>
        <end position="176"/>
    </location>
</feature>
<evidence type="ECO:0000313" key="2">
    <source>
        <dbReference type="EMBL" id="KAE8361449.1"/>
    </source>
</evidence>
<evidence type="ECO:0000313" key="3">
    <source>
        <dbReference type="Proteomes" id="UP000326268"/>
    </source>
</evidence>
<gene>
    <name evidence="2" type="ORF">BDV27DRAFT_28304</name>
</gene>
<protein>
    <submittedName>
        <fullName evidence="2">Uncharacterized protein</fullName>
    </submittedName>
</protein>
<accession>A0A5N6ZWZ8</accession>
<feature type="compositionally biased region" description="Low complexity" evidence="1">
    <location>
        <begin position="1"/>
        <end position="12"/>
    </location>
</feature>